<evidence type="ECO:0000313" key="2">
    <source>
        <dbReference type="Proteomes" id="UP000821865"/>
    </source>
</evidence>
<protein>
    <submittedName>
        <fullName evidence="1">Uncharacterized protein</fullName>
    </submittedName>
</protein>
<dbReference type="EMBL" id="CM023472">
    <property type="protein sequence ID" value="KAH7958269.1"/>
    <property type="molecule type" value="Genomic_DNA"/>
</dbReference>
<organism evidence="1 2">
    <name type="scientific">Dermacentor silvarum</name>
    <name type="common">Tick</name>
    <dbReference type="NCBI Taxonomy" id="543639"/>
    <lineage>
        <taxon>Eukaryota</taxon>
        <taxon>Metazoa</taxon>
        <taxon>Ecdysozoa</taxon>
        <taxon>Arthropoda</taxon>
        <taxon>Chelicerata</taxon>
        <taxon>Arachnida</taxon>
        <taxon>Acari</taxon>
        <taxon>Parasitiformes</taxon>
        <taxon>Ixodida</taxon>
        <taxon>Ixodoidea</taxon>
        <taxon>Ixodidae</taxon>
        <taxon>Rhipicephalinae</taxon>
        <taxon>Dermacentor</taxon>
    </lineage>
</organism>
<keyword evidence="2" id="KW-1185">Reference proteome</keyword>
<reference evidence="1" key="1">
    <citation type="submission" date="2020-05" db="EMBL/GenBank/DDBJ databases">
        <title>Large-scale comparative analyses of tick genomes elucidate their genetic diversity and vector capacities.</title>
        <authorList>
            <person name="Jia N."/>
            <person name="Wang J."/>
            <person name="Shi W."/>
            <person name="Du L."/>
            <person name="Sun Y."/>
            <person name="Zhan W."/>
            <person name="Jiang J."/>
            <person name="Wang Q."/>
            <person name="Zhang B."/>
            <person name="Ji P."/>
            <person name="Sakyi L.B."/>
            <person name="Cui X."/>
            <person name="Yuan T."/>
            <person name="Jiang B."/>
            <person name="Yang W."/>
            <person name="Lam T.T.-Y."/>
            <person name="Chang Q."/>
            <person name="Ding S."/>
            <person name="Wang X."/>
            <person name="Zhu J."/>
            <person name="Ruan X."/>
            <person name="Zhao L."/>
            <person name="Wei J."/>
            <person name="Que T."/>
            <person name="Du C."/>
            <person name="Cheng J."/>
            <person name="Dai P."/>
            <person name="Han X."/>
            <person name="Huang E."/>
            <person name="Gao Y."/>
            <person name="Liu J."/>
            <person name="Shao H."/>
            <person name="Ye R."/>
            <person name="Li L."/>
            <person name="Wei W."/>
            <person name="Wang X."/>
            <person name="Wang C."/>
            <person name="Yang T."/>
            <person name="Huo Q."/>
            <person name="Li W."/>
            <person name="Guo W."/>
            <person name="Chen H."/>
            <person name="Zhou L."/>
            <person name="Ni X."/>
            <person name="Tian J."/>
            <person name="Zhou Y."/>
            <person name="Sheng Y."/>
            <person name="Liu T."/>
            <person name="Pan Y."/>
            <person name="Xia L."/>
            <person name="Li J."/>
            <person name="Zhao F."/>
            <person name="Cao W."/>
        </authorList>
    </citation>
    <scope>NUCLEOTIDE SEQUENCE</scope>
    <source>
        <strain evidence="1">Dsil-2018</strain>
    </source>
</reference>
<sequence>MFQRRNQREPRTRQRFRALVQKRLLYLWRTPFLFLTGWILPLVIAYIGVSIVELNAFQLPFEYKYIDLDAGAFVGAKMPRLRTFIQEELRTNESLGYKVLLESLNVPQKDLPNALLSLSIMYDKAFFKYVSYFSFGAVFNAHVIKMWSNPLSVVSASIQQNLVDTVLLRQQTGQPQSRIRTGVSLYTLTEEEIRANVVERDPLNDLAELLKHTWAYWGVMGSVSFGLIMSSFVVLPSLEVCSEARQLQLMTGVSGLLYLVTHFIFDLVFYLVPMAITYGGFAVIFDLHGETLASLLIVMISFAPLGILLPYLISEHASDSSTAYGIVLGLFAIAGPGTIIGFLYASDAFEGQNVRLPFMFFPPFALSATTVRAVNLKYEVAICDYLRSRKKLLDKHFDFCNSVKAYGSAIRFCCDVLTNRTRNAWYEITPVSSSPHGILQDICIMLLLGFLVFLYLLYRALALHSLSRQKLDPPPQKTPDQEDEDVAAERAAVELTCRQQRFSQHTLVVRSLHKMYGPLHAVRGLWFALKPGECFGLLGVNGAGKTTTFRMLAGLVQATYGDAYMKDAVLSDDTRKWQAKLGYCPQGGALLDKLNAYETLYLFGRLRGVPEDILPGAVDHVIYVTDLQDQAAKRCQHYSGGNKRKLSMAVALIGLPELVLLDEPYAGVDVLARTRIHEALNPLKNRTETTIVLTSHSMEECELSCDRICIMVEGEMVCLGTLQHIKDRFGKGYKLLFTLEDDTWQAVEKLTKGVRHSLPGITVVDVRRRVLEFRMEGKLPWSTLFYKLAVLEKEFPFEHVLVSDNTLEQIFIEFARKAHAEKPNQSATATSVSTNVTDV</sequence>
<name>A0ACB8D1K3_DERSI</name>
<comment type="caution">
    <text evidence="1">The sequence shown here is derived from an EMBL/GenBank/DDBJ whole genome shotgun (WGS) entry which is preliminary data.</text>
</comment>
<gene>
    <name evidence="1" type="ORF">HPB49_000370</name>
</gene>
<dbReference type="Proteomes" id="UP000821865">
    <property type="component" value="Chromosome 3"/>
</dbReference>
<proteinExistence type="predicted"/>
<accession>A0ACB8D1K3</accession>
<evidence type="ECO:0000313" key="1">
    <source>
        <dbReference type="EMBL" id="KAH7958269.1"/>
    </source>
</evidence>